<name>A0ABR8K0X1_9NOSO</name>
<dbReference type="EMBL" id="JACJTU010000001">
    <property type="protein sequence ID" value="MBD2732421.1"/>
    <property type="molecule type" value="Genomic_DNA"/>
</dbReference>
<organism evidence="2 3">
    <name type="scientific">Nostoc paludosum FACHB-159</name>
    <dbReference type="NCBI Taxonomy" id="2692908"/>
    <lineage>
        <taxon>Bacteria</taxon>
        <taxon>Bacillati</taxon>
        <taxon>Cyanobacteriota</taxon>
        <taxon>Cyanophyceae</taxon>
        <taxon>Nostocales</taxon>
        <taxon>Nostocaceae</taxon>
        <taxon>Nostoc</taxon>
    </lineage>
</organism>
<evidence type="ECO:0000313" key="2">
    <source>
        <dbReference type="EMBL" id="MBD2732421.1"/>
    </source>
</evidence>
<feature type="region of interest" description="Disordered" evidence="1">
    <location>
        <begin position="1"/>
        <end position="31"/>
    </location>
</feature>
<comment type="caution">
    <text evidence="2">The sequence shown here is derived from an EMBL/GenBank/DDBJ whole genome shotgun (WGS) entry which is preliminary data.</text>
</comment>
<evidence type="ECO:0000313" key="3">
    <source>
        <dbReference type="Proteomes" id="UP000637383"/>
    </source>
</evidence>
<feature type="compositionally biased region" description="Basic and acidic residues" evidence="1">
    <location>
        <begin position="1"/>
        <end position="22"/>
    </location>
</feature>
<dbReference type="Proteomes" id="UP000637383">
    <property type="component" value="Unassembled WGS sequence"/>
</dbReference>
<protein>
    <submittedName>
        <fullName evidence="2">Uncharacterized protein</fullName>
    </submittedName>
</protein>
<evidence type="ECO:0000256" key="1">
    <source>
        <dbReference type="SAM" id="MobiDB-lite"/>
    </source>
</evidence>
<gene>
    <name evidence="2" type="ORF">H6H03_00640</name>
</gene>
<proteinExistence type="predicted"/>
<dbReference type="RefSeq" id="WP_190953153.1">
    <property type="nucleotide sequence ID" value="NZ_JACJTU010000001.1"/>
</dbReference>
<reference evidence="2 3" key="1">
    <citation type="journal article" date="2020" name="ISME J.">
        <title>Comparative genomics reveals insights into cyanobacterial evolution and habitat adaptation.</title>
        <authorList>
            <person name="Chen M.Y."/>
            <person name="Teng W.K."/>
            <person name="Zhao L."/>
            <person name="Hu C.X."/>
            <person name="Zhou Y.K."/>
            <person name="Han B.P."/>
            <person name="Song L.R."/>
            <person name="Shu W.S."/>
        </authorList>
    </citation>
    <scope>NUCLEOTIDE SEQUENCE [LARGE SCALE GENOMIC DNA]</scope>
    <source>
        <strain evidence="2 3">FACHB-159</strain>
    </source>
</reference>
<keyword evidence="3" id="KW-1185">Reference proteome</keyword>
<sequence>MSGDFEEGRSQKAEGSPDEKAYHLSTLSTPPTLPMPNSQFLVLLVAKRPICG</sequence>
<accession>A0ABR8K0X1</accession>